<dbReference type="FunFam" id="3.40.640.10:FF:000066">
    <property type="entry name" value="Aspartate aminotransferase"/>
    <property type="match status" value="1"/>
</dbReference>
<organism evidence="10">
    <name type="scientific">Leucosporidium scottii</name>
    <dbReference type="NCBI Taxonomy" id="5278"/>
    <lineage>
        <taxon>Eukaryota</taxon>
        <taxon>Fungi</taxon>
        <taxon>Dikarya</taxon>
        <taxon>Basidiomycota</taxon>
        <taxon>Pucciniomycotina</taxon>
        <taxon>Microbotryomycetes</taxon>
        <taxon>Leucosporidiales</taxon>
        <taxon>Leucosporidium</taxon>
    </lineage>
</organism>
<comment type="cofactor">
    <cofactor evidence="1">
        <name>pyridoxal 5'-phosphate</name>
        <dbReference type="ChEBI" id="CHEBI:597326"/>
    </cofactor>
</comment>
<dbReference type="InterPro" id="IPR015422">
    <property type="entry name" value="PyrdxlP-dep_Trfase_small"/>
</dbReference>
<evidence type="ECO:0000256" key="4">
    <source>
        <dbReference type="ARBA" id="ARBA00022576"/>
    </source>
</evidence>
<dbReference type="InterPro" id="IPR004838">
    <property type="entry name" value="NHTrfase_class1_PyrdxlP-BS"/>
</dbReference>
<sequence length="509" mass="55889">MLSRSFLATRSLRSSVPQATRFASAWSQVKAGPPDAILGVTEAFKADKSPVKINLGVGAYRDAEGKPYVLPSVRASNNPLTQTANCRPRLHIHAPLSASLALSLHQQVDEQIVQAKNDKEYLPITGFPEFTKQAAILAYGKDSKPLQEGRIAITQSISGTGALRIAGAFLERHYPHSKAIYLPSPTWGNHIPIFKDSGLEVKTYSYYDKKTVGLDFEGLKKDMKDAPNKSVFLLHACAHNPTGIDPTKEQWKEISEIMKEKEHFPLFDSAYQGFATGSVDADAFAPRHFVEQGHQIALCQSFAKNMGLYGERIGAFSVVCESAEEKARVDSQIKIEKGKLMRWWIRTASFVPSTPTLPSTALASLEPFSPTPLSTSSVSLPLPLRCFKLTTLRTNRLKEVKGMADRIITMRTTLYDLLQELGSKKEWGHIKSQIGMFCFTGLTPEQVAKLASDHHVYLTKDGRISVAGSFPFSPLLSSLSLTLPISTALVGVTPGNVRHLAESIHAVTK</sequence>
<evidence type="ECO:0000256" key="3">
    <source>
        <dbReference type="ARBA" id="ARBA00011738"/>
    </source>
</evidence>
<gene>
    <name evidence="10" type="ORF">ls5930a1_00069</name>
</gene>
<accession>A0A0H5FSR9</accession>
<evidence type="ECO:0000256" key="6">
    <source>
        <dbReference type="ARBA" id="ARBA00022898"/>
    </source>
</evidence>
<dbReference type="InterPro" id="IPR004839">
    <property type="entry name" value="Aminotransferase_I/II_large"/>
</dbReference>
<dbReference type="InterPro" id="IPR015421">
    <property type="entry name" value="PyrdxlP-dep_Trfase_major"/>
</dbReference>
<name>A0A0H5FSR9_9BASI</name>
<keyword evidence="4 8" id="KW-0032">Aminotransferase</keyword>
<dbReference type="InterPro" id="IPR000796">
    <property type="entry name" value="Asp_trans"/>
</dbReference>
<dbReference type="InterPro" id="IPR015424">
    <property type="entry name" value="PyrdxlP-dep_Trfase"/>
</dbReference>
<dbReference type="Gene3D" id="3.40.640.10">
    <property type="entry name" value="Type I PLP-dependent aspartate aminotransferase-like (Major domain)"/>
    <property type="match status" value="1"/>
</dbReference>
<evidence type="ECO:0000256" key="2">
    <source>
        <dbReference type="ARBA" id="ARBA00007441"/>
    </source>
</evidence>
<comment type="miscellaneous">
    <text evidence="8">In eukaryotes there are cytoplasmic, mitochondrial and chloroplastic isozymes.</text>
</comment>
<reference evidence="10" key="1">
    <citation type="submission" date="2015-06" db="EMBL/GenBank/DDBJ databases">
        <title>Genetic Architecture Underlying Mating-Type Determination in the Yeast Leucosporidium scottii and the Evolution of Mating Systems in Basidiomycetes.</title>
        <authorList>
            <person name="Maia T.M."/>
            <person name="Lopes S."/>
            <person name="Almeida J.M.G.C.F."/>
            <person name="Rosa L.H."/>
            <person name="Sampaio J.P."/>
            <person name="Goncalves P."/>
            <person name="Coelho M.A."/>
        </authorList>
    </citation>
    <scope>NUCLEOTIDE SEQUENCE</scope>
</reference>
<dbReference type="PROSITE" id="PS00105">
    <property type="entry name" value="AA_TRANSFER_CLASS_1"/>
    <property type="match status" value="1"/>
</dbReference>
<dbReference type="PANTHER" id="PTHR11879">
    <property type="entry name" value="ASPARTATE AMINOTRANSFERASE"/>
    <property type="match status" value="1"/>
</dbReference>
<dbReference type="GO" id="GO:0006533">
    <property type="term" value="P:L-aspartate catabolic process"/>
    <property type="evidence" value="ECO:0007669"/>
    <property type="project" value="TreeGrafter"/>
</dbReference>
<feature type="domain" description="Aminotransferase class I/classII large" evidence="9">
    <location>
        <begin position="52"/>
        <end position="468"/>
    </location>
</feature>
<evidence type="ECO:0000256" key="5">
    <source>
        <dbReference type="ARBA" id="ARBA00022679"/>
    </source>
</evidence>
<dbReference type="AlphaFoldDB" id="A0A0H5FSR9"/>
<dbReference type="GO" id="GO:0005739">
    <property type="term" value="C:mitochondrion"/>
    <property type="evidence" value="ECO:0007669"/>
    <property type="project" value="TreeGrafter"/>
</dbReference>
<evidence type="ECO:0000313" key="10">
    <source>
        <dbReference type="EMBL" id="CRX78991.1"/>
    </source>
</evidence>
<dbReference type="GO" id="GO:0030170">
    <property type="term" value="F:pyridoxal phosphate binding"/>
    <property type="evidence" value="ECO:0007669"/>
    <property type="project" value="InterPro"/>
</dbReference>
<dbReference type="EC" id="2.6.1.1" evidence="8"/>
<dbReference type="PRINTS" id="PR00799">
    <property type="entry name" value="TRANSAMINASE"/>
</dbReference>
<dbReference type="PANTHER" id="PTHR11879:SF22">
    <property type="entry name" value="ASPARTATE AMINOTRANSFERASE, MITOCHONDRIAL"/>
    <property type="match status" value="1"/>
</dbReference>
<evidence type="ECO:0000259" key="9">
    <source>
        <dbReference type="Pfam" id="PF00155"/>
    </source>
</evidence>
<evidence type="ECO:0000256" key="7">
    <source>
        <dbReference type="ARBA" id="ARBA00049185"/>
    </source>
</evidence>
<comment type="catalytic activity">
    <reaction evidence="7 8">
        <text>L-aspartate + 2-oxoglutarate = oxaloacetate + L-glutamate</text>
        <dbReference type="Rhea" id="RHEA:21824"/>
        <dbReference type="ChEBI" id="CHEBI:16452"/>
        <dbReference type="ChEBI" id="CHEBI:16810"/>
        <dbReference type="ChEBI" id="CHEBI:29985"/>
        <dbReference type="ChEBI" id="CHEBI:29991"/>
        <dbReference type="EC" id="2.6.1.1"/>
    </reaction>
</comment>
<comment type="similarity">
    <text evidence="2">Belongs to the class-I pyridoxal-phosphate-dependent aminotransferase family.</text>
</comment>
<evidence type="ECO:0000256" key="1">
    <source>
        <dbReference type="ARBA" id="ARBA00001933"/>
    </source>
</evidence>
<evidence type="ECO:0000256" key="8">
    <source>
        <dbReference type="RuleBase" id="RU000480"/>
    </source>
</evidence>
<keyword evidence="5 8" id="KW-0808">Transferase</keyword>
<dbReference type="EMBL" id="LN868506">
    <property type="protein sequence ID" value="CRX78991.1"/>
    <property type="molecule type" value="Genomic_DNA"/>
</dbReference>
<dbReference type="CDD" id="cd00609">
    <property type="entry name" value="AAT_like"/>
    <property type="match status" value="1"/>
</dbReference>
<keyword evidence="6" id="KW-0663">Pyridoxal phosphate</keyword>
<proteinExistence type="inferred from homology"/>
<dbReference type="GO" id="GO:0004069">
    <property type="term" value="F:L-aspartate:2-oxoglutarate aminotransferase activity"/>
    <property type="evidence" value="ECO:0007669"/>
    <property type="project" value="UniProtKB-EC"/>
</dbReference>
<dbReference type="Gene3D" id="3.90.1150.10">
    <property type="entry name" value="Aspartate Aminotransferase, domain 1"/>
    <property type="match status" value="2"/>
</dbReference>
<dbReference type="Pfam" id="PF00155">
    <property type="entry name" value="Aminotran_1_2"/>
    <property type="match status" value="1"/>
</dbReference>
<protein>
    <recommendedName>
        <fullName evidence="8">Aspartate aminotransferase</fullName>
        <ecNumber evidence="8">2.6.1.1</ecNumber>
    </recommendedName>
</protein>
<dbReference type="SUPFAM" id="SSF53383">
    <property type="entry name" value="PLP-dependent transferases"/>
    <property type="match status" value="1"/>
</dbReference>
<comment type="subunit">
    <text evidence="3 8">Homodimer.</text>
</comment>